<gene>
    <name evidence="2" type="ORF">P7K49_020215</name>
</gene>
<accession>A0ABQ9V1E4</accession>
<dbReference type="Proteomes" id="UP001266305">
    <property type="component" value="Unassembled WGS sequence"/>
</dbReference>
<evidence type="ECO:0000313" key="2">
    <source>
        <dbReference type="EMBL" id="KAK2102548.1"/>
    </source>
</evidence>
<proteinExistence type="predicted"/>
<comment type="caution">
    <text evidence="2">The sequence shown here is derived from an EMBL/GenBank/DDBJ whole genome shotgun (WGS) entry which is preliminary data.</text>
</comment>
<keyword evidence="3" id="KW-1185">Reference proteome</keyword>
<reference evidence="2 3" key="1">
    <citation type="submission" date="2023-05" db="EMBL/GenBank/DDBJ databases">
        <title>B98-5 Cell Line De Novo Hybrid Assembly: An Optical Mapping Approach.</title>
        <authorList>
            <person name="Kananen K."/>
            <person name="Auerbach J.A."/>
            <person name="Kautto E."/>
            <person name="Blachly J.S."/>
        </authorList>
    </citation>
    <scope>NUCLEOTIDE SEQUENCE [LARGE SCALE GENOMIC DNA]</scope>
    <source>
        <strain evidence="2">B95-8</strain>
        <tissue evidence="2">Cell line</tissue>
    </source>
</reference>
<organism evidence="2 3">
    <name type="scientific">Saguinus oedipus</name>
    <name type="common">Cotton-top tamarin</name>
    <name type="synonym">Oedipomidas oedipus</name>
    <dbReference type="NCBI Taxonomy" id="9490"/>
    <lineage>
        <taxon>Eukaryota</taxon>
        <taxon>Metazoa</taxon>
        <taxon>Chordata</taxon>
        <taxon>Craniata</taxon>
        <taxon>Vertebrata</taxon>
        <taxon>Euteleostomi</taxon>
        <taxon>Mammalia</taxon>
        <taxon>Eutheria</taxon>
        <taxon>Euarchontoglires</taxon>
        <taxon>Primates</taxon>
        <taxon>Haplorrhini</taxon>
        <taxon>Platyrrhini</taxon>
        <taxon>Cebidae</taxon>
        <taxon>Callitrichinae</taxon>
        <taxon>Saguinus</taxon>
    </lineage>
</organism>
<dbReference type="EMBL" id="JASSZA010000009">
    <property type="protein sequence ID" value="KAK2102548.1"/>
    <property type="molecule type" value="Genomic_DNA"/>
</dbReference>
<evidence type="ECO:0000313" key="3">
    <source>
        <dbReference type="Proteomes" id="UP001266305"/>
    </source>
</evidence>
<protein>
    <submittedName>
        <fullName evidence="2">Uncharacterized protein</fullName>
    </submittedName>
</protein>
<feature type="region of interest" description="Disordered" evidence="1">
    <location>
        <begin position="31"/>
        <end position="66"/>
    </location>
</feature>
<name>A0ABQ9V1E4_SAGOE</name>
<evidence type="ECO:0000256" key="1">
    <source>
        <dbReference type="SAM" id="MobiDB-lite"/>
    </source>
</evidence>
<sequence length="171" mass="18248">MRCDPHLRVTVQRLCVQDCIPRTVAGMWVNIGKPENSPTEMTPRDRPGLLEAGSDEDRKLNLRSGPTSGFPDWKQLDSQVGAVMGQVADQTVWVEQGGVGVEVWRLAVKEELKEGLACLFREASEAAAGRSQSLFGSCAVQTVGIGEQMALLAAASGSLAILGAGSGWHET</sequence>